<sequence>MGDLGQRALRIRPLGVPAERDLEREPRDEHVDRPVHNHPHPPERLDDRVSSRLIRNSGHERVNTRAWPL</sequence>
<proteinExistence type="predicted"/>
<evidence type="ECO:0000313" key="3">
    <source>
        <dbReference type="Proteomes" id="UP000649573"/>
    </source>
</evidence>
<organism evidence="2 3">
    <name type="scientific">Lentzea flava</name>
    <dbReference type="NCBI Taxonomy" id="103732"/>
    <lineage>
        <taxon>Bacteria</taxon>
        <taxon>Bacillati</taxon>
        <taxon>Actinomycetota</taxon>
        <taxon>Actinomycetes</taxon>
        <taxon>Pseudonocardiales</taxon>
        <taxon>Pseudonocardiaceae</taxon>
        <taxon>Lentzea</taxon>
    </lineage>
</organism>
<evidence type="ECO:0000313" key="2">
    <source>
        <dbReference type="EMBL" id="GGU19541.1"/>
    </source>
</evidence>
<feature type="compositionally biased region" description="Basic and acidic residues" evidence="1">
    <location>
        <begin position="18"/>
        <end position="50"/>
    </location>
</feature>
<dbReference type="EMBL" id="BMRE01000002">
    <property type="protein sequence ID" value="GGU19541.1"/>
    <property type="molecule type" value="Genomic_DNA"/>
</dbReference>
<evidence type="ECO:0000256" key="1">
    <source>
        <dbReference type="SAM" id="MobiDB-lite"/>
    </source>
</evidence>
<gene>
    <name evidence="2" type="ORF">GCM10010178_09380</name>
</gene>
<name>A0ABQ2UBR7_9PSEU</name>
<dbReference type="Proteomes" id="UP000649573">
    <property type="component" value="Unassembled WGS sequence"/>
</dbReference>
<protein>
    <submittedName>
        <fullName evidence="2">Uncharacterized protein</fullName>
    </submittedName>
</protein>
<comment type="caution">
    <text evidence="2">The sequence shown here is derived from an EMBL/GenBank/DDBJ whole genome shotgun (WGS) entry which is preliminary data.</text>
</comment>
<keyword evidence="3" id="KW-1185">Reference proteome</keyword>
<reference evidence="3" key="1">
    <citation type="journal article" date="2019" name="Int. J. Syst. Evol. Microbiol.">
        <title>The Global Catalogue of Microorganisms (GCM) 10K type strain sequencing project: providing services to taxonomists for standard genome sequencing and annotation.</title>
        <authorList>
            <consortium name="The Broad Institute Genomics Platform"/>
            <consortium name="The Broad Institute Genome Sequencing Center for Infectious Disease"/>
            <person name="Wu L."/>
            <person name="Ma J."/>
        </authorList>
    </citation>
    <scope>NUCLEOTIDE SEQUENCE [LARGE SCALE GENOMIC DNA]</scope>
    <source>
        <strain evidence="3">JCM 3296</strain>
    </source>
</reference>
<accession>A0ABQ2UBR7</accession>
<feature type="region of interest" description="Disordered" evidence="1">
    <location>
        <begin position="1"/>
        <end position="69"/>
    </location>
</feature>